<keyword evidence="3" id="KW-1015">Disulfide bond</keyword>
<dbReference type="SUPFAM" id="SSF64397">
    <property type="entry name" value="Hsp33 domain"/>
    <property type="match status" value="1"/>
</dbReference>
<dbReference type="Gene3D" id="3.55.30.10">
    <property type="entry name" value="Hsp33 domain"/>
    <property type="match status" value="1"/>
</dbReference>
<keyword evidence="4" id="KW-0143">Chaperone</keyword>
<dbReference type="EMBL" id="DSAC01000043">
    <property type="protein sequence ID" value="HHO73696.1"/>
    <property type="molecule type" value="Genomic_DNA"/>
</dbReference>
<keyword evidence="1" id="KW-0963">Cytoplasm</keyword>
<dbReference type="GO" id="GO:0042026">
    <property type="term" value="P:protein refolding"/>
    <property type="evidence" value="ECO:0007669"/>
    <property type="project" value="TreeGrafter"/>
</dbReference>
<organism evidence="6">
    <name type="scientific">Thermocrinis ruber</name>
    <dbReference type="NCBI Taxonomy" id="75906"/>
    <lineage>
        <taxon>Bacteria</taxon>
        <taxon>Pseudomonadati</taxon>
        <taxon>Aquificota</taxon>
        <taxon>Aquificia</taxon>
        <taxon>Aquificales</taxon>
        <taxon>Aquificaceae</taxon>
        <taxon>Thermocrinis</taxon>
    </lineage>
</organism>
<dbReference type="InterPro" id="IPR016154">
    <property type="entry name" value="Heat_shock_Hsp33_C"/>
</dbReference>
<evidence type="ECO:0000256" key="1">
    <source>
        <dbReference type="ARBA" id="ARBA00022490"/>
    </source>
</evidence>
<dbReference type="PANTHER" id="PTHR30111:SF1">
    <property type="entry name" value="33 KDA CHAPERONIN"/>
    <property type="match status" value="1"/>
</dbReference>
<evidence type="ECO:0000256" key="5">
    <source>
        <dbReference type="ARBA" id="ARBA00023284"/>
    </source>
</evidence>
<dbReference type="InterPro" id="IPR000397">
    <property type="entry name" value="Heat_shock_Hsp33"/>
</dbReference>
<dbReference type="GO" id="GO:0051082">
    <property type="term" value="F:unfolded protein binding"/>
    <property type="evidence" value="ECO:0007669"/>
    <property type="project" value="InterPro"/>
</dbReference>
<evidence type="ECO:0000256" key="4">
    <source>
        <dbReference type="ARBA" id="ARBA00023186"/>
    </source>
</evidence>
<proteinExistence type="predicted"/>
<evidence type="ECO:0000313" key="6">
    <source>
        <dbReference type="EMBL" id="HHO73696.1"/>
    </source>
</evidence>
<protein>
    <submittedName>
        <fullName evidence="6">Hsp33 family molecular chaperone HslO</fullName>
    </submittedName>
</protein>
<dbReference type="InterPro" id="IPR016153">
    <property type="entry name" value="Heat_shock_Hsp33_N"/>
</dbReference>
<dbReference type="GO" id="GO:0005737">
    <property type="term" value="C:cytoplasm"/>
    <property type="evidence" value="ECO:0007669"/>
    <property type="project" value="InterPro"/>
</dbReference>
<sequence>MLYKDLDQQTKEDLRNYFEERDYAIIAVPKEEPIRVYVIKADRVVETARRVHQLDPGFAILLGEWLLSALILSSLLKHGSPQKVLLKLSTPEYSLVAEADGMGRVRGFIGKGDPEGEEAITVVKELRMGTPYTSIIPVVSRSIRENLMYYFEQSEQIKTALDLGVVLKEDGSVKHAGAYMIQTMGGTSPKVEELLLKRVRELPPYSQILPLGKRPEEFLEELIGDMKPRIVGLKEIEYYCPCNEEIAKASLSLLSMEEIEEILAEGPAEVVCNFCGRVYRFDRESLSM</sequence>
<keyword evidence="5" id="KW-0676">Redox-active center</keyword>
<keyword evidence="2" id="KW-0862">Zinc</keyword>
<dbReference type="Gene3D" id="3.90.1280.10">
    <property type="entry name" value="HSP33 redox switch-like"/>
    <property type="match status" value="1"/>
</dbReference>
<dbReference type="Pfam" id="PF01430">
    <property type="entry name" value="HSP33"/>
    <property type="match status" value="1"/>
</dbReference>
<dbReference type="AlphaFoldDB" id="A0A7C5X3B6"/>
<dbReference type="PANTHER" id="PTHR30111">
    <property type="entry name" value="33 KDA CHAPERONIN"/>
    <property type="match status" value="1"/>
</dbReference>
<gene>
    <name evidence="6" type="ORF">ENN04_03565</name>
</gene>
<dbReference type="PIRSF" id="PIRSF005261">
    <property type="entry name" value="Heat_shock_Hsp33"/>
    <property type="match status" value="1"/>
</dbReference>
<evidence type="ECO:0000256" key="2">
    <source>
        <dbReference type="ARBA" id="ARBA00022833"/>
    </source>
</evidence>
<accession>A0A7C5X3B6</accession>
<reference evidence="6" key="1">
    <citation type="journal article" date="2020" name="mSystems">
        <title>Genome- and Community-Level Interaction Insights into Carbon Utilization and Element Cycling Functions of Hydrothermarchaeota in Hydrothermal Sediment.</title>
        <authorList>
            <person name="Zhou Z."/>
            <person name="Liu Y."/>
            <person name="Xu W."/>
            <person name="Pan J."/>
            <person name="Luo Z.H."/>
            <person name="Li M."/>
        </authorList>
    </citation>
    <scope>NUCLEOTIDE SEQUENCE [LARGE SCALE GENOMIC DNA]</scope>
    <source>
        <strain evidence="6">SpSt-114</strain>
    </source>
</reference>
<comment type="caution">
    <text evidence="6">The sequence shown here is derived from an EMBL/GenBank/DDBJ whole genome shotgun (WGS) entry which is preliminary data.</text>
</comment>
<dbReference type="GO" id="GO:0044183">
    <property type="term" value="F:protein folding chaperone"/>
    <property type="evidence" value="ECO:0007669"/>
    <property type="project" value="TreeGrafter"/>
</dbReference>
<name>A0A7C5X3B6_9AQUI</name>
<evidence type="ECO:0000256" key="3">
    <source>
        <dbReference type="ARBA" id="ARBA00023157"/>
    </source>
</evidence>
<dbReference type="SUPFAM" id="SSF118352">
    <property type="entry name" value="HSP33 redox switch-like"/>
    <property type="match status" value="1"/>
</dbReference>